<dbReference type="Pfam" id="PF00867">
    <property type="entry name" value="XPG_I"/>
    <property type="match status" value="1"/>
</dbReference>
<keyword evidence="2" id="KW-0378">Hydrolase</keyword>
<dbReference type="Pfam" id="PF00752">
    <property type="entry name" value="XPG_N"/>
    <property type="match status" value="1"/>
</dbReference>
<evidence type="ECO:0000313" key="6">
    <source>
        <dbReference type="EMBL" id="KAL1855739.1"/>
    </source>
</evidence>
<feature type="compositionally biased region" description="Acidic residues" evidence="3">
    <location>
        <begin position="416"/>
        <end position="425"/>
    </location>
</feature>
<dbReference type="InterPro" id="IPR006084">
    <property type="entry name" value="XPG/Rad2"/>
</dbReference>
<evidence type="ECO:0000256" key="2">
    <source>
        <dbReference type="ARBA" id="ARBA00022801"/>
    </source>
</evidence>
<dbReference type="Gene3D" id="3.40.50.1010">
    <property type="entry name" value="5'-nuclease"/>
    <property type="match status" value="2"/>
</dbReference>
<keyword evidence="7" id="KW-1185">Reference proteome</keyword>
<feature type="domain" description="XPG N-terminal" evidence="5">
    <location>
        <begin position="1"/>
        <end position="95"/>
    </location>
</feature>
<feature type="compositionally biased region" description="Polar residues" evidence="3">
    <location>
        <begin position="643"/>
        <end position="661"/>
    </location>
</feature>
<dbReference type="InterPro" id="IPR037316">
    <property type="entry name" value="Yen1_H3TH"/>
</dbReference>
<evidence type="ECO:0008006" key="8">
    <source>
        <dbReference type="Google" id="ProtNLM"/>
    </source>
</evidence>
<dbReference type="InterPro" id="IPR006086">
    <property type="entry name" value="XPG-I_dom"/>
</dbReference>
<proteinExistence type="predicted"/>
<dbReference type="PRINTS" id="PR00853">
    <property type="entry name" value="XPGRADSUPER"/>
</dbReference>
<dbReference type="PANTHER" id="PTHR11081">
    <property type="entry name" value="FLAP ENDONUCLEASE FAMILY MEMBER"/>
    <property type="match status" value="1"/>
</dbReference>
<comment type="caution">
    <text evidence="6">The sequence shown here is derived from an EMBL/GenBank/DDBJ whole genome shotgun (WGS) entry which is preliminary data.</text>
</comment>
<feature type="region of interest" description="Disordered" evidence="3">
    <location>
        <begin position="513"/>
        <end position="597"/>
    </location>
</feature>
<dbReference type="SMART" id="SM00485">
    <property type="entry name" value="XPGN"/>
    <property type="match status" value="1"/>
</dbReference>
<dbReference type="InterPro" id="IPR006085">
    <property type="entry name" value="XPG_DNA_repair_N"/>
</dbReference>
<evidence type="ECO:0000259" key="5">
    <source>
        <dbReference type="SMART" id="SM00485"/>
    </source>
</evidence>
<accession>A0ABR3W850</accession>
<organism evidence="6 7">
    <name type="scientific">Diaporthe australafricana</name>
    <dbReference type="NCBI Taxonomy" id="127596"/>
    <lineage>
        <taxon>Eukaryota</taxon>
        <taxon>Fungi</taxon>
        <taxon>Dikarya</taxon>
        <taxon>Ascomycota</taxon>
        <taxon>Pezizomycotina</taxon>
        <taxon>Sordariomycetes</taxon>
        <taxon>Sordariomycetidae</taxon>
        <taxon>Diaporthales</taxon>
        <taxon>Diaporthaceae</taxon>
        <taxon>Diaporthe</taxon>
    </lineage>
</organism>
<feature type="domain" description="XPG-I" evidence="4">
    <location>
        <begin position="109"/>
        <end position="185"/>
    </location>
</feature>
<dbReference type="SUPFAM" id="SSF47807">
    <property type="entry name" value="5' to 3' exonuclease, C-terminal subdomain"/>
    <property type="match status" value="1"/>
</dbReference>
<dbReference type="CDD" id="cd09906">
    <property type="entry name" value="H3TH_YEN1"/>
    <property type="match status" value="1"/>
</dbReference>
<evidence type="ECO:0000256" key="1">
    <source>
        <dbReference type="ARBA" id="ARBA00022722"/>
    </source>
</evidence>
<dbReference type="EMBL" id="JAWRVE010000128">
    <property type="protein sequence ID" value="KAL1855739.1"/>
    <property type="molecule type" value="Genomic_DNA"/>
</dbReference>
<dbReference type="Gene3D" id="1.10.150.20">
    <property type="entry name" value="5' to 3' exonuclease, C-terminal subdomain"/>
    <property type="match status" value="1"/>
</dbReference>
<dbReference type="InterPro" id="IPR041177">
    <property type="entry name" value="GEN1_C"/>
</dbReference>
<dbReference type="SMART" id="SM00484">
    <property type="entry name" value="XPGI"/>
    <property type="match status" value="1"/>
</dbReference>
<name>A0ABR3W850_9PEZI</name>
<dbReference type="SUPFAM" id="SSF88723">
    <property type="entry name" value="PIN domain-like"/>
    <property type="match status" value="1"/>
</dbReference>
<keyword evidence="1" id="KW-0540">Nuclease</keyword>
<reference evidence="6 7" key="1">
    <citation type="journal article" date="2024" name="IMA Fungus">
        <title>IMA Genome - F19 : A genome assembly and annotation guide to empower mycologists, including annotated draft genome sequences of Ceratocystis pirilliformis, Diaporthe australafricana, Fusarium ophioides, Paecilomyces lecythidis, and Sporothrix stenoceras.</title>
        <authorList>
            <person name="Aylward J."/>
            <person name="Wilson A.M."/>
            <person name="Visagie C.M."/>
            <person name="Spraker J."/>
            <person name="Barnes I."/>
            <person name="Buitendag C."/>
            <person name="Ceriani C."/>
            <person name="Del Mar Angel L."/>
            <person name="du Plessis D."/>
            <person name="Fuchs T."/>
            <person name="Gasser K."/>
            <person name="Kramer D."/>
            <person name="Li W."/>
            <person name="Munsamy K."/>
            <person name="Piso A."/>
            <person name="Price J.L."/>
            <person name="Sonnekus B."/>
            <person name="Thomas C."/>
            <person name="van der Nest A."/>
            <person name="van Dijk A."/>
            <person name="van Heerden A."/>
            <person name="van Vuuren N."/>
            <person name="Yilmaz N."/>
            <person name="Duong T.A."/>
            <person name="van der Merwe N.A."/>
            <person name="Wingfield M.J."/>
            <person name="Wingfield B.D."/>
        </authorList>
    </citation>
    <scope>NUCLEOTIDE SEQUENCE [LARGE SCALE GENOMIC DNA]</scope>
    <source>
        <strain evidence="6 7">CMW 18300</strain>
    </source>
</reference>
<feature type="compositionally biased region" description="Basic and acidic residues" evidence="3">
    <location>
        <begin position="548"/>
        <end position="560"/>
    </location>
</feature>
<evidence type="ECO:0000256" key="3">
    <source>
        <dbReference type="SAM" id="MobiDB-lite"/>
    </source>
</evidence>
<feature type="region of interest" description="Disordered" evidence="3">
    <location>
        <begin position="640"/>
        <end position="843"/>
    </location>
</feature>
<evidence type="ECO:0000313" key="7">
    <source>
        <dbReference type="Proteomes" id="UP001583177"/>
    </source>
</evidence>
<dbReference type="Proteomes" id="UP001583177">
    <property type="component" value="Unassembled WGS sequence"/>
</dbReference>
<evidence type="ECO:0000259" key="4">
    <source>
        <dbReference type="SMART" id="SM00484"/>
    </source>
</evidence>
<dbReference type="InterPro" id="IPR029060">
    <property type="entry name" value="PIN-like_dom_sf"/>
</dbReference>
<protein>
    <recommendedName>
        <fullName evidence="8">Flap structure-specific endonuclease</fullName>
    </recommendedName>
</protein>
<feature type="compositionally biased region" description="Polar residues" evidence="3">
    <location>
        <begin position="575"/>
        <end position="597"/>
    </location>
</feature>
<dbReference type="CDD" id="cd09870">
    <property type="entry name" value="PIN_YEN1"/>
    <property type="match status" value="1"/>
</dbReference>
<dbReference type="PANTHER" id="PTHR11081:SF75">
    <property type="entry name" value="ENDONUCLEASE, PUTATIVE (AFU_ORTHOLOGUE AFUA_3G13260)-RELATED"/>
    <property type="match status" value="1"/>
</dbReference>
<feature type="region of interest" description="Disordered" evidence="3">
    <location>
        <begin position="408"/>
        <end position="433"/>
    </location>
</feature>
<dbReference type="InterPro" id="IPR036279">
    <property type="entry name" value="5-3_exonuclease_C_sf"/>
</dbReference>
<dbReference type="Pfam" id="PF18380">
    <property type="entry name" value="GEN1_C"/>
    <property type="match status" value="1"/>
</dbReference>
<feature type="region of interest" description="Disordered" evidence="3">
    <location>
        <begin position="472"/>
        <end position="492"/>
    </location>
</feature>
<sequence length="906" mass="99051">MGIKGIYKEIGAGKRVSLCKLAVDHLEQTGRPLRIAVDFAIWSFQAQAARGGANPAIRTLFYRLVRLLSLSIVPVLVFDGPKKPAFKRNKRSRGPGDSVSVAMAKRLAKLFGFHVHDAPGEAEAECALLQQQGVVDAVLSEDVDTIMFGCLLTLRNWSAEGTRAAKTPTHVSVYDVHELGQGETGLDREGMVLVALMSGGDYIPEGVPGCGVKVACQAAKAGFGKRLCRIKKSDQKGLMEWKEDLMRELRTNESKFFRTKHKALTIPEDFPSMEVLRYYTHPVVSEAAAVERLKRDLPSKKEVDIVGLRIFTAETFDWTYKIGAVKFIRVLAPGMLNQALMDLSDQQLESDDPDVREQVETRLVRSISKRRIHFSTDATPELRLSYIPNDIVGVDLDAEEDEVTSTCGRSGLALNSDDEVDEPAGDAEAGPKKVFDPLQPDLVWVPETVAKLGIPLSVEDWEGGQRAKQLAKEVKKIPAKKPPKKASDMPTGALDQYLKSTKSTTQIRKQPELPSLLLSSSPPPPTSVQPLLRPNSSIATPTPMEPLESMRPRTSREKQSKTSKIVKSKEKTTETRQSADTNPWTIASSQTTPKASRTTMTVSEAIIILSSPVETRQPLIIASPASHKITRDAILPLSASPPVANNSQDIRPHESSFNAGGSHTADAATEEASPIPRKHNRPSDDPPKNPAAKRVQKSLGAAAKLRSGSPPRRRSRPSRAPPARDQVSIKSFGRLSETISRSNMMPLDKRSPPDSDSDDEFEELHALGSKRKTVRGAQDKPALSLQRPGPYSLDLDDQRNAPAPSGGGPGAFNPAVPLPLSPAMTSCGRTEAALQPRERPAMTRVYVPRTSDAGLGYFTEVEVTSEEADRMVREDGLASSRRAKRPGGYRIWRQSEVHILDLTGED</sequence>
<gene>
    <name evidence="6" type="ORF">Daus18300_011022</name>
</gene>